<dbReference type="EMBL" id="HBUF01422156">
    <property type="protein sequence ID" value="CAG6740953.1"/>
    <property type="molecule type" value="Transcribed_RNA"/>
</dbReference>
<proteinExistence type="predicted"/>
<name>A0A8D8VWR6_9HEMI</name>
<protein>
    <submittedName>
        <fullName evidence="1">Uncharacterized protein</fullName>
    </submittedName>
</protein>
<dbReference type="EMBL" id="HBUF01422155">
    <property type="protein sequence ID" value="CAG6740952.1"/>
    <property type="molecule type" value="Transcribed_RNA"/>
</dbReference>
<sequence length="107" mass="12223">MKGGGGENSGFEPDPKSVWLSGHCLVQSRVNALNARLMPLGRTFSMLSPIYRLPTCKKKSNNESIEFLLTKNYFLKKVRKQITKQVSHNIKFAISLRRKQFSPNLRN</sequence>
<dbReference type="EMBL" id="HBUF01098153">
    <property type="protein sequence ID" value="CAG6637397.1"/>
    <property type="molecule type" value="Transcribed_RNA"/>
</dbReference>
<dbReference type="AlphaFoldDB" id="A0A8D8VWR6"/>
<reference evidence="1" key="1">
    <citation type="submission" date="2021-05" db="EMBL/GenBank/DDBJ databases">
        <authorList>
            <person name="Alioto T."/>
            <person name="Alioto T."/>
            <person name="Gomez Garrido J."/>
        </authorList>
    </citation>
    <scope>NUCLEOTIDE SEQUENCE</scope>
</reference>
<dbReference type="EMBL" id="HBUF01098154">
    <property type="protein sequence ID" value="CAG6637398.1"/>
    <property type="molecule type" value="Transcribed_RNA"/>
</dbReference>
<organism evidence="1">
    <name type="scientific">Cacopsylla melanoneura</name>
    <dbReference type="NCBI Taxonomy" id="428564"/>
    <lineage>
        <taxon>Eukaryota</taxon>
        <taxon>Metazoa</taxon>
        <taxon>Ecdysozoa</taxon>
        <taxon>Arthropoda</taxon>
        <taxon>Hexapoda</taxon>
        <taxon>Insecta</taxon>
        <taxon>Pterygota</taxon>
        <taxon>Neoptera</taxon>
        <taxon>Paraneoptera</taxon>
        <taxon>Hemiptera</taxon>
        <taxon>Sternorrhyncha</taxon>
        <taxon>Psylloidea</taxon>
        <taxon>Psyllidae</taxon>
        <taxon>Psyllinae</taxon>
        <taxon>Cacopsylla</taxon>
    </lineage>
</organism>
<evidence type="ECO:0000313" key="1">
    <source>
        <dbReference type="EMBL" id="CAG6637398.1"/>
    </source>
</evidence>
<accession>A0A8D8VWR6</accession>